<reference evidence="3 4" key="1">
    <citation type="submission" date="2019-06" db="EMBL/GenBank/DDBJ databases">
        <title>Genomics analysis of Aphanomyces spp. identifies a new class of oomycete effector associated with host adaptation.</title>
        <authorList>
            <person name="Gaulin E."/>
        </authorList>
    </citation>
    <scope>NUCLEOTIDE SEQUENCE [LARGE SCALE GENOMIC DNA]</scope>
    <source>
        <strain evidence="3 4">E</strain>
    </source>
</reference>
<dbReference type="GO" id="GO:0003676">
    <property type="term" value="F:nucleic acid binding"/>
    <property type="evidence" value="ECO:0007669"/>
    <property type="project" value="InterPro"/>
</dbReference>
<sequence length="469" mass="53062">MPLQPTASTANRPRNPRGPKGGKTHLDHDERRSIYESLLAVSSSGILPRGAIVKLARQHNCHPDTVQRVWARGQSSIREGHISADVSSKIRGNSGRKKTRTSEEIEDAIRQVPQESRQTTRALSHACQIPRTTVLRHMAECPRLKARSSYVKPFLTPSNIQERLRYAISFLQPLSNGNHIFDDMHDCVHIDEKWFYLTKVKRKFYVYEDEAVAARFVKSKRFITKVMFLAAIARPRVDFNGNIFDGKIGVWPFVEKLPAKRNSKNRAKGTIVTTPQSVDAKVYLEMVLNNVVPAIKAKFPRSTLRTGVTIQQDNASPHKCLTTSMLESRGVSGISIKNQPPNSPDFNVLDLGFFNSIQSLQYQKCTRTIEDLIDAVETSFYELPVDTVSKTFITLQKVMEKCIEIHGSNDYKLPHMKKDALIADFTTFNVECDAYNYESALIHLNFRLGEEASMEALLNSQEQDLLAIE</sequence>
<dbReference type="Proteomes" id="UP000469452">
    <property type="component" value="Unassembled WGS sequence"/>
</dbReference>
<dbReference type="InterPro" id="IPR036397">
    <property type="entry name" value="RNaseH_sf"/>
</dbReference>
<accession>A0A6A4Z7D1</accession>
<gene>
    <name evidence="3" type="ORF">AaE_014433</name>
</gene>
<dbReference type="PANTHER" id="PTHR47169:SF2">
    <property type="entry name" value="OS01G0541250 PROTEIN"/>
    <property type="match status" value="1"/>
</dbReference>
<evidence type="ECO:0000313" key="4">
    <source>
        <dbReference type="Proteomes" id="UP000469452"/>
    </source>
</evidence>
<dbReference type="InterPro" id="IPR056671">
    <property type="entry name" value="DUF7769"/>
</dbReference>
<feature type="region of interest" description="Disordered" evidence="1">
    <location>
        <begin position="1"/>
        <end position="29"/>
    </location>
</feature>
<dbReference type="Pfam" id="PF24964">
    <property type="entry name" value="DUF7769"/>
    <property type="match status" value="1"/>
</dbReference>
<comment type="caution">
    <text evidence="3">The sequence shown here is derived from an EMBL/GenBank/DDBJ whole genome shotgun (WGS) entry which is preliminary data.</text>
</comment>
<evidence type="ECO:0000259" key="2">
    <source>
        <dbReference type="Pfam" id="PF24964"/>
    </source>
</evidence>
<dbReference type="AlphaFoldDB" id="A0A6A4Z7D1"/>
<evidence type="ECO:0000313" key="3">
    <source>
        <dbReference type="EMBL" id="KAF0705628.1"/>
    </source>
</evidence>
<dbReference type="Gene3D" id="3.30.420.10">
    <property type="entry name" value="Ribonuclease H-like superfamily/Ribonuclease H"/>
    <property type="match status" value="1"/>
</dbReference>
<name>A0A6A4Z7D1_APHAT</name>
<proteinExistence type="predicted"/>
<feature type="compositionally biased region" description="Polar residues" evidence="1">
    <location>
        <begin position="1"/>
        <end position="12"/>
    </location>
</feature>
<feature type="domain" description="DUF7769" evidence="2">
    <location>
        <begin position="28"/>
        <end position="78"/>
    </location>
</feature>
<protein>
    <recommendedName>
        <fullName evidence="2">DUF7769 domain-containing protein</fullName>
    </recommendedName>
</protein>
<dbReference type="EMBL" id="VJMI01020051">
    <property type="protein sequence ID" value="KAF0705628.1"/>
    <property type="molecule type" value="Genomic_DNA"/>
</dbReference>
<organism evidence="3 4">
    <name type="scientific">Aphanomyces astaci</name>
    <name type="common">Crayfish plague agent</name>
    <dbReference type="NCBI Taxonomy" id="112090"/>
    <lineage>
        <taxon>Eukaryota</taxon>
        <taxon>Sar</taxon>
        <taxon>Stramenopiles</taxon>
        <taxon>Oomycota</taxon>
        <taxon>Saprolegniomycetes</taxon>
        <taxon>Saprolegniales</taxon>
        <taxon>Verrucalvaceae</taxon>
        <taxon>Aphanomyces</taxon>
    </lineage>
</organism>
<dbReference type="VEuPathDB" id="FungiDB:H257_06736"/>
<dbReference type="PANTHER" id="PTHR47169">
    <property type="entry name" value="OS01G0541250 PROTEIN"/>
    <property type="match status" value="1"/>
</dbReference>
<dbReference type="VEuPathDB" id="FungiDB:H257_04187"/>
<feature type="compositionally biased region" description="Basic residues" evidence="1">
    <location>
        <begin position="14"/>
        <end position="23"/>
    </location>
</feature>
<evidence type="ECO:0000256" key="1">
    <source>
        <dbReference type="SAM" id="MobiDB-lite"/>
    </source>
</evidence>